<dbReference type="Pfam" id="PF11374">
    <property type="entry name" value="DUF3176"/>
    <property type="match status" value="1"/>
</dbReference>
<dbReference type="AlphaFoldDB" id="A0A8H3IVW7"/>
<keyword evidence="1" id="KW-0812">Transmembrane</keyword>
<protein>
    <submittedName>
        <fullName evidence="2">Uncharacterized protein</fullName>
    </submittedName>
</protein>
<evidence type="ECO:0000256" key="1">
    <source>
        <dbReference type="SAM" id="Phobius"/>
    </source>
</evidence>
<proteinExistence type="predicted"/>
<evidence type="ECO:0000313" key="3">
    <source>
        <dbReference type="Proteomes" id="UP000664534"/>
    </source>
</evidence>
<keyword evidence="3" id="KW-1185">Reference proteome</keyword>
<dbReference type="PANTHER" id="PTHR35394">
    <property type="entry name" value="DUF3176 DOMAIN-CONTAINING PROTEIN"/>
    <property type="match status" value="1"/>
</dbReference>
<accession>A0A8H3IVW7</accession>
<dbReference type="Proteomes" id="UP000664534">
    <property type="component" value="Unassembled WGS sequence"/>
</dbReference>
<comment type="caution">
    <text evidence="2">The sequence shown here is derived from an EMBL/GenBank/DDBJ whole genome shotgun (WGS) entry which is preliminary data.</text>
</comment>
<dbReference type="PANTHER" id="PTHR35394:SF5">
    <property type="entry name" value="DUF3176 DOMAIN-CONTAINING PROTEIN"/>
    <property type="match status" value="1"/>
</dbReference>
<feature type="transmembrane region" description="Helical" evidence="1">
    <location>
        <begin position="441"/>
        <end position="463"/>
    </location>
</feature>
<keyword evidence="1" id="KW-0472">Membrane</keyword>
<organism evidence="2 3">
    <name type="scientific">Imshaugia aleurites</name>
    <dbReference type="NCBI Taxonomy" id="172621"/>
    <lineage>
        <taxon>Eukaryota</taxon>
        <taxon>Fungi</taxon>
        <taxon>Dikarya</taxon>
        <taxon>Ascomycota</taxon>
        <taxon>Pezizomycotina</taxon>
        <taxon>Lecanoromycetes</taxon>
        <taxon>OSLEUM clade</taxon>
        <taxon>Lecanoromycetidae</taxon>
        <taxon>Lecanorales</taxon>
        <taxon>Lecanorineae</taxon>
        <taxon>Parmeliaceae</taxon>
        <taxon>Imshaugia</taxon>
    </lineage>
</organism>
<keyword evidence="1" id="KW-1133">Transmembrane helix</keyword>
<gene>
    <name evidence="2" type="ORF">IMSHALPRED_010366</name>
</gene>
<dbReference type="EMBL" id="CAJPDT010000086">
    <property type="protein sequence ID" value="CAF9935830.1"/>
    <property type="molecule type" value="Genomic_DNA"/>
</dbReference>
<sequence>MKLSWSKTWVPEVIADVLVLASCAVLVALFAKYNGQPPPEWYLSIPALATFPTRLVENLLSKILQTVINQLSVLRFLVPRPLRELDIYNKAARSVEGAPGLIYVARLNLASFAAIVAITRPWITTTAQVAFSQRTELVPVGTRPVPICQRLSTPPTDPGSLYQGVSDETIRAMFNGVMATDSVMLSVKAECAGADTCVWHNYSTIALDYQCQDMTSSITRLCANGSTTNCTFTLPSTQLTLQSYEQRYISQAYLPAPFLNYTPFALAAFQMMGLPRSLDNATVLAAQCVVYPVVNTYVAQFFSGEFTETLLSTWYNDTGPQPILPVTPEWLMTPGGTVNGTFSISQNNSAIPLQNKDLEFFTGSGNVSYNGIYYDQDQHQRLHSSLLDGTISQTIGNFALALSTAIRLSTPSDSLYDSPDAPETQALGQAFRYEQRIRIRWAWLTPLAVAAILTTFVLLVTIYQSMKAKSGSVFKGNILAIFNMAPADRSNKAMYKATGSIDHQKAGNQKFVIRGKERRRFRIVGRQVRAKGPFRSGPRTRRA</sequence>
<dbReference type="InterPro" id="IPR021514">
    <property type="entry name" value="DUF3176"/>
</dbReference>
<evidence type="ECO:0000313" key="2">
    <source>
        <dbReference type="EMBL" id="CAF9935830.1"/>
    </source>
</evidence>
<reference evidence="2" key="1">
    <citation type="submission" date="2021-03" db="EMBL/GenBank/DDBJ databases">
        <authorList>
            <person name="Tagirdzhanova G."/>
        </authorList>
    </citation>
    <scope>NUCLEOTIDE SEQUENCE</scope>
</reference>
<name>A0A8H3IVW7_9LECA</name>